<feature type="compositionally biased region" description="Polar residues" evidence="9">
    <location>
        <begin position="359"/>
        <end position="368"/>
    </location>
</feature>
<evidence type="ECO:0000256" key="9">
    <source>
        <dbReference type="SAM" id="MobiDB-lite"/>
    </source>
</evidence>
<dbReference type="eggNOG" id="KOG1815">
    <property type="taxonomic scope" value="Eukaryota"/>
</dbReference>
<evidence type="ECO:0000313" key="12">
    <source>
        <dbReference type="EMBL" id="EDQ88159.1"/>
    </source>
</evidence>
<protein>
    <recommendedName>
        <fullName evidence="2">RBR-type E3 ubiquitin transferase</fullName>
        <ecNumber evidence="2">2.3.2.31</ecNumber>
    </recommendedName>
</protein>
<evidence type="ECO:0000256" key="5">
    <source>
        <dbReference type="ARBA" id="ARBA00022737"/>
    </source>
</evidence>
<feature type="transmembrane region" description="Helical" evidence="10">
    <location>
        <begin position="285"/>
        <end position="305"/>
    </location>
</feature>
<dbReference type="InterPro" id="IPR044066">
    <property type="entry name" value="TRIAD_supradom"/>
</dbReference>
<evidence type="ECO:0000313" key="13">
    <source>
        <dbReference type="Proteomes" id="UP000001357"/>
    </source>
</evidence>
<feature type="domain" description="RING-type" evidence="11">
    <location>
        <begin position="24"/>
        <end position="221"/>
    </location>
</feature>
<keyword evidence="5" id="KW-0677">Repeat</keyword>
<dbReference type="Proteomes" id="UP000001357">
    <property type="component" value="Unassembled WGS sequence"/>
</dbReference>
<evidence type="ECO:0000256" key="6">
    <source>
        <dbReference type="ARBA" id="ARBA00022771"/>
    </source>
</evidence>
<evidence type="ECO:0000256" key="8">
    <source>
        <dbReference type="ARBA" id="ARBA00022833"/>
    </source>
</evidence>
<dbReference type="EC" id="2.3.2.31" evidence="2"/>
<dbReference type="GeneID" id="5892474"/>
<dbReference type="OMA" id="CWPLAYL"/>
<keyword evidence="8" id="KW-0862">Zinc</keyword>
<sequence>MPEAGVVIGPDAMAEGAVVPMASAPPTCDICMENHVNISLDCGHQACSACACAAFCNDIARSFVPVPCFGCSAEVPLDIVCEVLRDRPDMLEKMQIYGLRRALQRIPDARFCPHPNCSWAVICTKRFLRRRGPIQCQVCHHEFCFKCRQPAHPGEPCQYHDAEHTKPCPTCATPIFKVDPESCNAISCTICRTEFCWLCGKRLYTHGLSHYFSLGGCTMYGRQRWNREKIQAYRRSAPITFPLVLAGAAAIVPLSAALTPIAVMVEDWRTSRRMELSRLRRFFRALGYGLLSLIILVPLILPNIIDVAHQGATVGLACFAVRGAVFAYIQLPVEEVYALALKGRQCCLPRPDPDPEANAVSSESQSDIMPTPELTSTPVPAAAPTPTSTLAIANQPHSVEMDSVA</sequence>
<dbReference type="GO" id="GO:0016567">
    <property type="term" value="P:protein ubiquitination"/>
    <property type="evidence" value="ECO:0007669"/>
    <property type="project" value="InterPro"/>
</dbReference>
<dbReference type="EMBL" id="CH991556">
    <property type="protein sequence ID" value="EDQ88159.1"/>
    <property type="molecule type" value="Genomic_DNA"/>
</dbReference>
<dbReference type="AlphaFoldDB" id="A9V3B3"/>
<dbReference type="CDD" id="cd20338">
    <property type="entry name" value="BRcat_RBR_RNF19"/>
    <property type="match status" value="1"/>
</dbReference>
<evidence type="ECO:0000256" key="7">
    <source>
        <dbReference type="ARBA" id="ARBA00022786"/>
    </source>
</evidence>
<dbReference type="KEGG" id="mbr:MONBRDRAFT_26767"/>
<accession>A9V3B3</accession>
<feature type="transmembrane region" description="Helical" evidence="10">
    <location>
        <begin position="239"/>
        <end position="265"/>
    </location>
</feature>
<dbReference type="Pfam" id="PF22191">
    <property type="entry name" value="IBR_1"/>
    <property type="match status" value="1"/>
</dbReference>
<keyword evidence="10" id="KW-1133">Transmembrane helix</keyword>
<evidence type="ECO:0000256" key="1">
    <source>
        <dbReference type="ARBA" id="ARBA00001798"/>
    </source>
</evidence>
<dbReference type="Pfam" id="PF01485">
    <property type="entry name" value="IBR"/>
    <property type="match status" value="1"/>
</dbReference>
<feature type="region of interest" description="Disordered" evidence="9">
    <location>
        <begin position="352"/>
        <end position="405"/>
    </location>
</feature>
<dbReference type="STRING" id="81824.A9V3B3"/>
<evidence type="ECO:0000256" key="3">
    <source>
        <dbReference type="ARBA" id="ARBA00022679"/>
    </source>
</evidence>
<evidence type="ECO:0000256" key="2">
    <source>
        <dbReference type="ARBA" id="ARBA00012251"/>
    </source>
</evidence>
<dbReference type="FunFam" id="1.20.120.1750:FF:000017">
    <property type="entry name" value="RBR-type E3 ubiquitin transferase"/>
    <property type="match status" value="1"/>
</dbReference>
<dbReference type="SUPFAM" id="SSF57850">
    <property type="entry name" value="RING/U-box"/>
    <property type="match status" value="3"/>
</dbReference>
<keyword evidence="3" id="KW-0808">Transferase</keyword>
<keyword evidence="4" id="KW-0479">Metal-binding</keyword>
<comment type="catalytic activity">
    <reaction evidence="1">
        <text>[E2 ubiquitin-conjugating enzyme]-S-ubiquitinyl-L-cysteine + [acceptor protein]-L-lysine = [E2 ubiquitin-conjugating enzyme]-L-cysteine + [acceptor protein]-N(6)-ubiquitinyl-L-lysine.</text>
        <dbReference type="EC" id="2.3.2.31"/>
    </reaction>
</comment>
<dbReference type="GO" id="GO:0061630">
    <property type="term" value="F:ubiquitin protein ligase activity"/>
    <property type="evidence" value="ECO:0007669"/>
    <property type="project" value="UniProtKB-EC"/>
</dbReference>
<dbReference type="RefSeq" id="XP_001747235.1">
    <property type="nucleotide sequence ID" value="XM_001747183.1"/>
</dbReference>
<dbReference type="InterPro" id="IPR031127">
    <property type="entry name" value="E3_UB_ligase_RBR"/>
</dbReference>
<proteinExistence type="predicted"/>
<dbReference type="InterPro" id="IPR002867">
    <property type="entry name" value="IBR_dom"/>
</dbReference>
<organism evidence="12 13">
    <name type="scientific">Monosiga brevicollis</name>
    <name type="common">Choanoflagellate</name>
    <dbReference type="NCBI Taxonomy" id="81824"/>
    <lineage>
        <taxon>Eukaryota</taxon>
        <taxon>Choanoflagellata</taxon>
        <taxon>Craspedida</taxon>
        <taxon>Salpingoecidae</taxon>
        <taxon>Monosiga</taxon>
    </lineage>
</organism>
<evidence type="ECO:0000256" key="10">
    <source>
        <dbReference type="SAM" id="Phobius"/>
    </source>
</evidence>
<dbReference type="Gene3D" id="1.20.120.1750">
    <property type="match status" value="1"/>
</dbReference>
<name>A9V3B3_MONBE</name>
<keyword evidence="6" id="KW-0863">Zinc-finger</keyword>
<keyword evidence="10" id="KW-0812">Transmembrane</keyword>
<evidence type="ECO:0000259" key="11">
    <source>
        <dbReference type="PROSITE" id="PS51873"/>
    </source>
</evidence>
<dbReference type="PROSITE" id="PS51873">
    <property type="entry name" value="TRIAD"/>
    <property type="match status" value="1"/>
</dbReference>
<evidence type="ECO:0000256" key="4">
    <source>
        <dbReference type="ARBA" id="ARBA00022723"/>
    </source>
</evidence>
<dbReference type="FunCoup" id="A9V3B3">
    <property type="interactions" value="1000"/>
</dbReference>
<keyword evidence="13" id="KW-1185">Reference proteome</keyword>
<feature type="compositionally biased region" description="Low complexity" evidence="9">
    <location>
        <begin position="374"/>
        <end position="391"/>
    </location>
</feature>
<dbReference type="SMART" id="SM00647">
    <property type="entry name" value="IBR"/>
    <property type="match status" value="2"/>
</dbReference>
<keyword evidence="7" id="KW-0833">Ubl conjugation pathway</keyword>
<dbReference type="GO" id="GO:0008270">
    <property type="term" value="F:zinc ion binding"/>
    <property type="evidence" value="ECO:0007669"/>
    <property type="project" value="UniProtKB-KW"/>
</dbReference>
<reference evidence="12 13" key="1">
    <citation type="journal article" date="2008" name="Nature">
        <title>The genome of the choanoflagellate Monosiga brevicollis and the origin of metazoans.</title>
        <authorList>
            <consortium name="JGI Sequencing"/>
            <person name="King N."/>
            <person name="Westbrook M.J."/>
            <person name="Young S.L."/>
            <person name="Kuo A."/>
            <person name="Abedin M."/>
            <person name="Chapman J."/>
            <person name="Fairclough S."/>
            <person name="Hellsten U."/>
            <person name="Isogai Y."/>
            <person name="Letunic I."/>
            <person name="Marr M."/>
            <person name="Pincus D."/>
            <person name="Putnam N."/>
            <person name="Rokas A."/>
            <person name="Wright K.J."/>
            <person name="Zuzow R."/>
            <person name="Dirks W."/>
            <person name="Good M."/>
            <person name="Goodstein D."/>
            <person name="Lemons D."/>
            <person name="Li W."/>
            <person name="Lyons J.B."/>
            <person name="Morris A."/>
            <person name="Nichols S."/>
            <person name="Richter D.J."/>
            <person name="Salamov A."/>
            <person name="Bork P."/>
            <person name="Lim W.A."/>
            <person name="Manning G."/>
            <person name="Miller W.T."/>
            <person name="McGinnis W."/>
            <person name="Shapiro H."/>
            <person name="Tjian R."/>
            <person name="Grigoriev I.V."/>
            <person name="Rokhsar D."/>
        </authorList>
    </citation>
    <scope>NUCLEOTIDE SEQUENCE [LARGE SCALE GENOMIC DNA]</scope>
    <source>
        <strain evidence="13">MX1 / ATCC 50154</strain>
    </source>
</reference>
<dbReference type="InParanoid" id="A9V3B3"/>
<dbReference type="PANTHER" id="PTHR11685">
    <property type="entry name" value="RBR FAMILY RING FINGER AND IBR DOMAIN-CONTAINING"/>
    <property type="match status" value="1"/>
</dbReference>
<gene>
    <name evidence="12" type="ORF">MONBRDRAFT_26767</name>
</gene>
<keyword evidence="10" id="KW-0472">Membrane</keyword>